<feature type="compositionally biased region" description="Low complexity" evidence="1">
    <location>
        <begin position="65"/>
        <end position="80"/>
    </location>
</feature>
<comment type="caution">
    <text evidence="2">The sequence shown here is derived from an EMBL/GenBank/DDBJ whole genome shotgun (WGS) entry which is preliminary data.</text>
</comment>
<evidence type="ECO:0000313" key="3">
    <source>
        <dbReference type="Proteomes" id="UP001229244"/>
    </source>
</evidence>
<dbReference type="Proteomes" id="UP001229244">
    <property type="component" value="Unassembled WGS sequence"/>
</dbReference>
<dbReference type="InterPro" id="IPR036388">
    <property type="entry name" value="WH-like_DNA-bd_sf"/>
</dbReference>
<proteinExistence type="predicted"/>
<name>A0AAE3VMH4_9HYPH</name>
<dbReference type="Gene3D" id="1.10.10.10">
    <property type="entry name" value="Winged helix-like DNA-binding domain superfamily/Winged helix DNA-binding domain"/>
    <property type="match status" value="1"/>
</dbReference>
<evidence type="ECO:0000313" key="2">
    <source>
        <dbReference type="EMBL" id="MDQ0314839.1"/>
    </source>
</evidence>
<dbReference type="EMBL" id="JAUSUL010000001">
    <property type="protein sequence ID" value="MDQ0314839.1"/>
    <property type="molecule type" value="Genomic_DNA"/>
</dbReference>
<sequence>MDDTASHVMVTPGEVAERDGVSKQAVTKIVRQLVDKHDLPVERDGRDRIARFSLAHYDHHRGQFASSARTTAARGSAAGGKETAAANSDSRDEALRREAWLRLDRAVLQQQEELKKLVRADKLQEGLSGAGRKIQSVVARLPNRADDMALAVSREGSQGLRTLLRTIAAEINREIADELDALARAAPVNDDRIADESEDTAA</sequence>
<dbReference type="AlphaFoldDB" id="A0AAE3VMH4"/>
<dbReference type="RefSeq" id="WP_306884624.1">
    <property type="nucleotide sequence ID" value="NZ_JAUSUL010000001.1"/>
</dbReference>
<protein>
    <submittedName>
        <fullName evidence="2">Uncharacterized protein</fullName>
    </submittedName>
</protein>
<keyword evidence="3" id="KW-1185">Reference proteome</keyword>
<reference evidence="2" key="1">
    <citation type="submission" date="2023-07" db="EMBL/GenBank/DDBJ databases">
        <title>Genomic Encyclopedia of Type Strains, Phase IV (KMG-IV): sequencing the most valuable type-strain genomes for metagenomic binning, comparative biology and taxonomic classification.</title>
        <authorList>
            <person name="Goeker M."/>
        </authorList>
    </citation>
    <scope>NUCLEOTIDE SEQUENCE</scope>
    <source>
        <strain evidence="2">DSM 21202</strain>
    </source>
</reference>
<gene>
    <name evidence="2" type="ORF">J2S73_001276</name>
</gene>
<accession>A0AAE3VMH4</accession>
<organism evidence="2 3">
    <name type="scientific">Amorphus orientalis</name>
    <dbReference type="NCBI Taxonomy" id="649198"/>
    <lineage>
        <taxon>Bacteria</taxon>
        <taxon>Pseudomonadati</taxon>
        <taxon>Pseudomonadota</taxon>
        <taxon>Alphaproteobacteria</taxon>
        <taxon>Hyphomicrobiales</taxon>
        <taxon>Amorphaceae</taxon>
        <taxon>Amorphus</taxon>
    </lineage>
</organism>
<evidence type="ECO:0000256" key="1">
    <source>
        <dbReference type="SAM" id="MobiDB-lite"/>
    </source>
</evidence>
<feature type="region of interest" description="Disordered" evidence="1">
    <location>
        <begin position="63"/>
        <end position="91"/>
    </location>
</feature>